<name>A0A2N5NVD5_MEDGN</name>
<evidence type="ECO:0000313" key="8">
    <source>
        <dbReference type="EMBL" id="MCZ7694822.1"/>
    </source>
</evidence>
<dbReference type="Proteomes" id="UP001148455">
    <property type="component" value="Unassembled WGS sequence"/>
</dbReference>
<comment type="catalytic activity">
    <reaction evidence="6">
        <text>Endohydrolysis of (1-&gt;4)-beta-D-xylosidic linkages in xylans.</text>
        <dbReference type="EC" id="3.2.1.8"/>
    </reaction>
</comment>
<dbReference type="InterPro" id="IPR001000">
    <property type="entry name" value="GH10_dom"/>
</dbReference>
<dbReference type="SUPFAM" id="SSF51445">
    <property type="entry name" value="(Trans)glycosidases"/>
    <property type="match status" value="1"/>
</dbReference>
<dbReference type="Proteomes" id="UP001296581">
    <property type="component" value="Unassembled WGS sequence"/>
</dbReference>
<gene>
    <name evidence="9" type="ORF">G4981_10675</name>
    <name evidence="8" type="ORF">O8D18_12395</name>
</gene>
<dbReference type="Pfam" id="PF00331">
    <property type="entry name" value="Glyco_hydro_10"/>
    <property type="match status" value="1"/>
</dbReference>
<evidence type="ECO:0000256" key="2">
    <source>
        <dbReference type="ARBA" id="ARBA00022801"/>
    </source>
</evidence>
<dbReference type="PROSITE" id="PS51760">
    <property type="entry name" value="GH10_2"/>
    <property type="match status" value="1"/>
</dbReference>
<dbReference type="GO" id="GO:0000272">
    <property type="term" value="P:polysaccharide catabolic process"/>
    <property type="evidence" value="ECO:0007669"/>
    <property type="project" value="UniProtKB-KW"/>
</dbReference>
<comment type="caution">
    <text evidence="8">The sequence shown here is derived from an EMBL/GenBank/DDBJ whole genome shotgun (WGS) entry which is preliminary data.</text>
</comment>
<evidence type="ECO:0000259" key="7">
    <source>
        <dbReference type="PROSITE" id="PS51760"/>
    </source>
</evidence>
<proteinExistence type="inferred from homology"/>
<evidence type="ECO:0000256" key="4">
    <source>
        <dbReference type="ARBA" id="ARBA00023295"/>
    </source>
</evidence>
<dbReference type="RefSeq" id="WP_101884690.1">
    <property type="nucleotide sequence ID" value="NZ_JAAIRY010000018.1"/>
</dbReference>
<keyword evidence="5 6" id="KW-0624">Polysaccharide degradation</keyword>
<organism evidence="8 10">
    <name type="scientific">Mediterraneibacter gnavus</name>
    <name type="common">Ruminococcus gnavus</name>
    <dbReference type="NCBI Taxonomy" id="33038"/>
    <lineage>
        <taxon>Bacteria</taxon>
        <taxon>Bacillati</taxon>
        <taxon>Bacillota</taxon>
        <taxon>Clostridia</taxon>
        <taxon>Lachnospirales</taxon>
        <taxon>Lachnospiraceae</taxon>
        <taxon>Mediterraneibacter</taxon>
    </lineage>
</organism>
<dbReference type="PANTHER" id="PTHR31490">
    <property type="entry name" value="GLYCOSYL HYDROLASE"/>
    <property type="match status" value="1"/>
</dbReference>
<dbReference type="Gene3D" id="3.20.20.80">
    <property type="entry name" value="Glycosidases"/>
    <property type="match status" value="1"/>
</dbReference>
<dbReference type="InterPro" id="IPR017853">
    <property type="entry name" value="GH"/>
</dbReference>
<dbReference type="PRINTS" id="PR00134">
    <property type="entry name" value="GLHYDRLASE10"/>
</dbReference>
<reference evidence="8" key="3">
    <citation type="submission" date="2022-12" db="EMBL/GenBank/DDBJ databases">
        <title>Genome of R. gnavus strain RSHDN_123.</title>
        <authorList>
            <person name="Abdugheni R."/>
        </authorList>
    </citation>
    <scope>NUCLEOTIDE SEQUENCE</scope>
    <source>
        <strain evidence="8">RSHDN_123</strain>
    </source>
</reference>
<dbReference type="EMBL" id="JAAIRY010000018">
    <property type="protein sequence ID" value="NSI65734.1"/>
    <property type="molecule type" value="Genomic_DNA"/>
</dbReference>
<sequence length="394" mass="45457">MKDIMSIKKRLEQKSAINGKAGVAIMSDMLNDEKIRNLVIKHYNSITCENEMKPEIILGDVPVFSVDTEGSICLDENGDPVLTLDFSKADKIMDFIKKHNEKNPDDTIRVRGHVLVWHSQTPDWFFREKYDSQGAYVGKEKMLKRLENYIQKVIEHYDGVNSPYRGIIYAWDVVNEQIEPDDFHPEKNPGSVRYTCNNKNTGWYNIFQGDISYITQSFVFANRYAPKDIKLFYNDYNDADPVKRDAICVLLRQIKDTKGARIDGMGMQAHYHMEFPSVEQIREAVYMYSSIVNEIQFTEFDMQSSKSYDGSDRELELEREGARYKELFRTIYSLDKEDKINITGITFWGTHDSVSWLQEAALVGGGSDGNRPQMPLPFDDACNEKPAFWGIMDA</sequence>
<keyword evidence="4 6" id="KW-0326">Glycosidase</keyword>
<dbReference type="InterPro" id="IPR044846">
    <property type="entry name" value="GH10"/>
</dbReference>
<comment type="similarity">
    <text evidence="1 6">Belongs to the glycosyl hydrolase 10 (cellulase F) family.</text>
</comment>
<evidence type="ECO:0000313" key="9">
    <source>
        <dbReference type="EMBL" id="NSI65734.1"/>
    </source>
</evidence>
<evidence type="ECO:0000256" key="5">
    <source>
        <dbReference type="ARBA" id="ARBA00023326"/>
    </source>
</evidence>
<dbReference type="EC" id="3.2.1.8" evidence="6"/>
<dbReference type="AlphaFoldDB" id="A0A2N5NVD5"/>
<dbReference type="PANTHER" id="PTHR31490:SF90">
    <property type="entry name" value="ENDO-1,4-BETA-XYLANASE A"/>
    <property type="match status" value="1"/>
</dbReference>
<evidence type="ECO:0000313" key="10">
    <source>
        <dbReference type="Proteomes" id="UP001148455"/>
    </source>
</evidence>
<evidence type="ECO:0000256" key="1">
    <source>
        <dbReference type="ARBA" id="ARBA00007495"/>
    </source>
</evidence>
<keyword evidence="2 6" id="KW-0378">Hydrolase</keyword>
<feature type="domain" description="GH10" evidence="7">
    <location>
        <begin position="20"/>
        <end position="394"/>
    </location>
</feature>
<evidence type="ECO:0000256" key="6">
    <source>
        <dbReference type="RuleBase" id="RU361174"/>
    </source>
</evidence>
<dbReference type="SMART" id="SM00633">
    <property type="entry name" value="Glyco_10"/>
    <property type="match status" value="1"/>
</dbReference>
<reference evidence="9" key="1">
    <citation type="journal article" date="2020" name="Cell Host Microbe">
        <title>Functional and Genomic Variation between Human-Derived Isolates of Lachnospiraceae Reveals Inter- and Intra-Species Diversity.</title>
        <authorList>
            <person name="Sorbara M.T."/>
            <person name="Littmann E.R."/>
            <person name="Fontana E."/>
            <person name="Moody T.U."/>
            <person name="Kohout C.E."/>
            <person name="Gjonbalaj M."/>
            <person name="Eaton V."/>
            <person name="Seok R."/>
            <person name="Leiner I.M."/>
            <person name="Pamer E.G."/>
        </authorList>
    </citation>
    <scope>NUCLEOTIDE SEQUENCE</scope>
    <source>
        <strain evidence="9">MSK.11.9</strain>
    </source>
</reference>
<dbReference type="GO" id="GO:0031176">
    <property type="term" value="F:endo-1,4-beta-xylanase activity"/>
    <property type="evidence" value="ECO:0007669"/>
    <property type="project" value="UniProtKB-EC"/>
</dbReference>
<evidence type="ECO:0000256" key="3">
    <source>
        <dbReference type="ARBA" id="ARBA00023277"/>
    </source>
</evidence>
<reference evidence="9" key="2">
    <citation type="submission" date="2020-02" db="EMBL/GenBank/DDBJ databases">
        <authorList>
            <person name="Littmann E."/>
            <person name="Sorbara M."/>
        </authorList>
    </citation>
    <scope>NUCLEOTIDE SEQUENCE</scope>
    <source>
        <strain evidence="9">MSK.11.9</strain>
    </source>
</reference>
<dbReference type="EMBL" id="JAPZED010000015">
    <property type="protein sequence ID" value="MCZ7694822.1"/>
    <property type="molecule type" value="Genomic_DNA"/>
</dbReference>
<protein>
    <recommendedName>
        <fullName evidence="6">Beta-xylanase</fullName>
        <ecNumber evidence="6">3.2.1.8</ecNumber>
    </recommendedName>
</protein>
<accession>A0A2N5NVD5</accession>
<keyword evidence="3 6" id="KW-0119">Carbohydrate metabolism</keyword>